<dbReference type="InterPro" id="IPR050266">
    <property type="entry name" value="AB_hydrolase_sf"/>
</dbReference>
<evidence type="ECO:0000313" key="4">
    <source>
        <dbReference type="Proteomes" id="UP000295818"/>
    </source>
</evidence>
<feature type="domain" description="AB hydrolase-1" evidence="2">
    <location>
        <begin position="45"/>
        <end position="271"/>
    </location>
</feature>
<comment type="caution">
    <text evidence="3">The sequence shown here is derived from an EMBL/GenBank/DDBJ whole genome shotgun (WGS) entry which is preliminary data.</text>
</comment>
<protein>
    <submittedName>
        <fullName evidence="3">Pimeloyl-ACP methyl ester carboxylesterase</fullName>
    </submittedName>
</protein>
<evidence type="ECO:0000259" key="2">
    <source>
        <dbReference type="Pfam" id="PF12697"/>
    </source>
</evidence>
<gene>
    <name evidence="3" type="ORF">EV644_102483</name>
</gene>
<name>A0ABY2BVD3_9ACTN</name>
<reference evidence="3 4" key="1">
    <citation type="journal article" date="2015" name="Stand. Genomic Sci.">
        <title>Genomic Encyclopedia of Bacterial and Archaeal Type Strains, Phase III: the genomes of soil and plant-associated and newly described type strains.</title>
        <authorList>
            <person name="Whitman W.B."/>
            <person name="Woyke T."/>
            <person name="Klenk H.P."/>
            <person name="Zhou Y."/>
            <person name="Lilburn T.G."/>
            <person name="Beck B.J."/>
            <person name="De Vos P."/>
            <person name="Vandamme P."/>
            <person name="Eisen J.A."/>
            <person name="Garrity G."/>
            <person name="Hugenholtz P."/>
            <person name="Kyrpides N.C."/>
        </authorList>
    </citation>
    <scope>NUCLEOTIDE SEQUENCE [LARGE SCALE GENOMIC DNA]</scope>
    <source>
        <strain evidence="3 4">VKM Ac-2538</strain>
    </source>
</reference>
<proteinExistence type="predicted"/>
<dbReference type="PANTHER" id="PTHR43798">
    <property type="entry name" value="MONOACYLGLYCEROL LIPASE"/>
    <property type="match status" value="1"/>
</dbReference>
<dbReference type="InterPro" id="IPR029058">
    <property type="entry name" value="AB_hydrolase_fold"/>
</dbReference>
<dbReference type="Pfam" id="PF12697">
    <property type="entry name" value="Abhydrolase_6"/>
    <property type="match status" value="1"/>
</dbReference>
<keyword evidence="1" id="KW-0378">Hydrolase</keyword>
<sequence length="277" mass="30333">MDSAFRAAYAELLRHWTLPVESLTLESEFGSTHVNACGPPDAPPLVLLAGHGATSPVWFGQANHLGQNHRIYAIDLIIDAGLSVNSGRKLTKPEDLQQWLTAVLDGLQLPRTHLCGHSYGSWLALSYALHASDRVDKLALIDPTDCFTPLRTSYVLRALPSLLKPSSARTKSFLRWETQGVPINPAWLEVAGLAAEFPKPRLVRPERPTDEALRTLHQDLLVVIADHSKSQNPTQLATRVQTLIPTATITHLPTATHHSLPAAHTEELAAALEKHLS</sequence>
<accession>A0ABY2BVD3</accession>
<organism evidence="3 4">
    <name type="scientific">Kribbella orskensis</name>
    <dbReference type="NCBI Taxonomy" id="2512216"/>
    <lineage>
        <taxon>Bacteria</taxon>
        <taxon>Bacillati</taxon>
        <taxon>Actinomycetota</taxon>
        <taxon>Actinomycetes</taxon>
        <taxon>Propionibacteriales</taxon>
        <taxon>Kribbellaceae</taxon>
        <taxon>Kribbella</taxon>
    </lineage>
</organism>
<dbReference type="EMBL" id="SLWM01000002">
    <property type="protein sequence ID" value="TCO29763.1"/>
    <property type="molecule type" value="Genomic_DNA"/>
</dbReference>
<dbReference type="InterPro" id="IPR000073">
    <property type="entry name" value="AB_hydrolase_1"/>
</dbReference>
<dbReference type="Proteomes" id="UP000295818">
    <property type="component" value="Unassembled WGS sequence"/>
</dbReference>
<keyword evidence="4" id="KW-1185">Reference proteome</keyword>
<dbReference type="RefSeq" id="WP_132187899.1">
    <property type="nucleotide sequence ID" value="NZ_SLWM01000002.1"/>
</dbReference>
<dbReference type="Gene3D" id="3.40.50.1820">
    <property type="entry name" value="alpha/beta hydrolase"/>
    <property type="match status" value="1"/>
</dbReference>
<evidence type="ECO:0000313" key="3">
    <source>
        <dbReference type="EMBL" id="TCO29763.1"/>
    </source>
</evidence>
<dbReference type="SUPFAM" id="SSF53474">
    <property type="entry name" value="alpha/beta-Hydrolases"/>
    <property type="match status" value="1"/>
</dbReference>
<evidence type="ECO:0000256" key="1">
    <source>
        <dbReference type="ARBA" id="ARBA00022801"/>
    </source>
</evidence>
<dbReference type="PANTHER" id="PTHR43798:SF31">
    <property type="entry name" value="AB HYDROLASE SUPERFAMILY PROTEIN YCLE"/>
    <property type="match status" value="1"/>
</dbReference>